<organism evidence="4 5">
    <name type="scientific">Xyrichtys novacula</name>
    <name type="common">Pearly razorfish</name>
    <name type="synonym">Hemipteronotus novacula</name>
    <dbReference type="NCBI Taxonomy" id="13765"/>
    <lineage>
        <taxon>Eukaryota</taxon>
        <taxon>Metazoa</taxon>
        <taxon>Chordata</taxon>
        <taxon>Craniata</taxon>
        <taxon>Vertebrata</taxon>
        <taxon>Euteleostomi</taxon>
        <taxon>Actinopterygii</taxon>
        <taxon>Neopterygii</taxon>
        <taxon>Teleostei</taxon>
        <taxon>Neoteleostei</taxon>
        <taxon>Acanthomorphata</taxon>
        <taxon>Eupercaria</taxon>
        <taxon>Labriformes</taxon>
        <taxon>Labridae</taxon>
        <taxon>Xyrichtys</taxon>
    </lineage>
</organism>
<dbReference type="GO" id="GO:1990782">
    <property type="term" value="F:protein tyrosine kinase binding"/>
    <property type="evidence" value="ECO:0007669"/>
    <property type="project" value="TreeGrafter"/>
</dbReference>
<evidence type="ECO:0000313" key="5">
    <source>
        <dbReference type="Proteomes" id="UP001178508"/>
    </source>
</evidence>
<dbReference type="PANTHER" id="PTHR11422">
    <property type="entry name" value="T-CELL SURFACE GLYCOPROTEIN CD4"/>
    <property type="match status" value="1"/>
</dbReference>
<dbReference type="GO" id="GO:0009897">
    <property type="term" value="C:external side of plasma membrane"/>
    <property type="evidence" value="ECO:0007669"/>
    <property type="project" value="TreeGrafter"/>
</dbReference>
<sequence length="487" mass="54047">MGTKKMLFEVLILGLVVCFLKEAQCEGTEVLVEVGSQAVLPCDCSPTSSSPRAIIWNKNHKGTVWRKQKSGLQYWNSSWSQKGIHRIQCLASRFERGDCSLQITKVREDDGGVYSCRIEYGRRVTEKTVMLRVIKVNVSSSVAITGQDVSISCSVSPWPNEVTVRWTLNDSPYVPRTEAIVNRGPPANVVREKATVRLTGKWSCVVISKGKIGRASASLTVNGIINPSKDSTKLYSAVGSTVNFPCVLSSGLIPSNPVWEKLKPGSLFKPVPGRLPSSFSPSSSSSQTPWEISASLTEVKFEDEGKYRCSATVASQRLTRNMQLVVAKTESSFSSKKKGLVTLTCKLSDASEVTYYEWVHVVYDLNSTRSFESIQKGKTLTIDTVSEENQGEWVCRFYGKEGVLGNVTHHLHQMSGLSGEKSSSRGSQKTAIIVGLSVLLFVLVLILVQMYKNHQRRKKIFQYPALETIIHTASNEREENERTRVKY</sequence>
<feature type="domain" description="Ig-like" evidence="3">
    <location>
        <begin position="227"/>
        <end position="319"/>
    </location>
</feature>
<dbReference type="SMART" id="SM00408">
    <property type="entry name" value="IGc2"/>
    <property type="match status" value="3"/>
</dbReference>
<evidence type="ECO:0000313" key="4">
    <source>
        <dbReference type="EMBL" id="CAJ1062504.1"/>
    </source>
</evidence>
<feature type="chain" id="PRO_5044010183" evidence="2">
    <location>
        <begin position="26"/>
        <end position="487"/>
    </location>
</feature>
<dbReference type="GO" id="GO:0035723">
    <property type="term" value="P:interleukin-15-mediated signaling pathway"/>
    <property type="evidence" value="ECO:0007669"/>
    <property type="project" value="TreeGrafter"/>
</dbReference>
<dbReference type="InterPro" id="IPR036179">
    <property type="entry name" value="Ig-like_dom_sf"/>
</dbReference>
<dbReference type="Pfam" id="PF07686">
    <property type="entry name" value="V-set"/>
    <property type="match status" value="1"/>
</dbReference>
<evidence type="ECO:0000256" key="2">
    <source>
        <dbReference type="SAM" id="SignalP"/>
    </source>
</evidence>
<reference evidence="4" key="1">
    <citation type="submission" date="2023-08" db="EMBL/GenBank/DDBJ databases">
        <authorList>
            <person name="Alioto T."/>
            <person name="Alioto T."/>
            <person name="Gomez Garrido J."/>
        </authorList>
    </citation>
    <scope>NUCLEOTIDE SEQUENCE</scope>
</reference>
<dbReference type="EMBL" id="OY660871">
    <property type="protein sequence ID" value="CAJ1062504.1"/>
    <property type="molecule type" value="Genomic_DNA"/>
</dbReference>
<dbReference type="InterPro" id="IPR007110">
    <property type="entry name" value="Ig-like_dom"/>
</dbReference>
<dbReference type="InterPro" id="IPR013783">
    <property type="entry name" value="Ig-like_fold"/>
</dbReference>
<feature type="signal peptide" evidence="2">
    <location>
        <begin position="1"/>
        <end position="25"/>
    </location>
</feature>
<keyword evidence="1" id="KW-0812">Transmembrane</keyword>
<dbReference type="PROSITE" id="PS50835">
    <property type="entry name" value="IG_LIKE"/>
    <property type="match status" value="4"/>
</dbReference>
<keyword evidence="1" id="KW-0472">Membrane</keyword>
<keyword evidence="1" id="KW-1133">Transmembrane helix</keyword>
<feature type="domain" description="Ig-like" evidence="3">
    <location>
        <begin position="341"/>
        <end position="396"/>
    </location>
</feature>
<gene>
    <name evidence="4" type="ORF">XNOV1_A039051</name>
</gene>
<dbReference type="SUPFAM" id="SSF48726">
    <property type="entry name" value="Immunoglobulin"/>
    <property type="match status" value="4"/>
</dbReference>
<protein>
    <submittedName>
        <fullName evidence="4">Uncharacterized protein LOC117822504</fullName>
    </submittedName>
</protein>
<dbReference type="InterPro" id="IPR003599">
    <property type="entry name" value="Ig_sub"/>
</dbReference>
<dbReference type="Proteomes" id="UP001178508">
    <property type="component" value="Chromosome 8"/>
</dbReference>
<keyword evidence="2" id="KW-0732">Signal</keyword>
<dbReference type="InterPro" id="IPR013106">
    <property type="entry name" value="Ig_V-set"/>
</dbReference>
<dbReference type="GO" id="GO:0042289">
    <property type="term" value="F:MHC class II protein binding"/>
    <property type="evidence" value="ECO:0007669"/>
    <property type="project" value="TreeGrafter"/>
</dbReference>
<keyword evidence="5" id="KW-1185">Reference proteome</keyword>
<feature type="domain" description="Ig-like" evidence="3">
    <location>
        <begin position="126"/>
        <end position="220"/>
    </location>
</feature>
<dbReference type="InterPro" id="IPR003598">
    <property type="entry name" value="Ig_sub2"/>
</dbReference>
<evidence type="ECO:0000259" key="3">
    <source>
        <dbReference type="PROSITE" id="PS50835"/>
    </source>
</evidence>
<evidence type="ECO:0000256" key="1">
    <source>
        <dbReference type="SAM" id="Phobius"/>
    </source>
</evidence>
<name>A0AAV1FNZ4_XYRNO</name>
<dbReference type="SMART" id="SM00409">
    <property type="entry name" value="IG"/>
    <property type="match status" value="4"/>
</dbReference>
<dbReference type="PANTHER" id="PTHR11422:SF12">
    <property type="entry name" value="MICROFIBRIL-ASSOCIATED GLYCOPROTEIN 3"/>
    <property type="match status" value="1"/>
</dbReference>
<feature type="domain" description="Ig-like" evidence="3">
    <location>
        <begin position="35"/>
        <end position="121"/>
    </location>
</feature>
<proteinExistence type="predicted"/>
<dbReference type="GO" id="GO:0045121">
    <property type="term" value="C:membrane raft"/>
    <property type="evidence" value="ECO:0007669"/>
    <property type="project" value="TreeGrafter"/>
</dbReference>
<dbReference type="GO" id="GO:0070374">
    <property type="term" value="P:positive regulation of ERK1 and ERK2 cascade"/>
    <property type="evidence" value="ECO:0007669"/>
    <property type="project" value="TreeGrafter"/>
</dbReference>
<accession>A0AAV1FNZ4</accession>
<dbReference type="Gene3D" id="2.60.40.10">
    <property type="entry name" value="Immunoglobulins"/>
    <property type="match status" value="4"/>
</dbReference>
<dbReference type="AlphaFoldDB" id="A0AAV1FNZ4"/>
<dbReference type="GO" id="GO:0042110">
    <property type="term" value="P:T cell activation"/>
    <property type="evidence" value="ECO:0007669"/>
    <property type="project" value="TreeGrafter"/>
</dbReference>
<feature type="transmembrane region" description="Helical" evidence="1">
    <location>
        <begin position="431"/>
        <end position="451"/>
    </location>
</feature>